<dbReference type="GO" id="GO:0017056">
    <property type="term" value="F:structural constituent of nuclear pore"/>
    <property type="evidence" value="ECO:0007669"/>
    <property type="project" value="TreeGrafter"/>
</dbReference>
<evidence type="ECO:0000313" key="8">
    <source>
        <dbReference type="Proteomes" id="UP000051574"/>
    </source>
</evidence>
<feature type="non-terminal residue" evidence="7">
    <location>
        <position position="1"/>
    </location>
</feature>
<sequence length="396" mass="44910">AIPQQDLKLQQVLSSIYGINIYGDERDNIIKKWNMLQACWGTGKGYYNNTQPPVEYDHTNPFYCFKSISYSVLPTAENAEGLVKLHFNKKESEISPQKEVIINGLAGVLGNRPNLTVNIEHIKAISENDSEVMISVNEKGITGANRKIYALDLANFLNQPLQKQQLTNAGVTYIGAYMSPTKEQLDEYLRIPPPGIDLPMWQAAQADNPNPAKYIPTPMFGFGDLKKRMVCQEYETGLHNAFLQKANNDIMELKKKHSESVAKLNDRKQKLLELQHRVLKILIKQEAARKVGMAFQPDEETLRARLESLQAQLSVSTQFRGRLQEISSSVSLMDTLKVSLHHEQYRIDPAAQEDIRQFIQMEQTGIKKVVETINKDLKDLKIIQEGLSQSLNESNK</sequence>
<dbReference type="GO" id="GO:0044613">
    <property type="term" value="C:nuclear pore central transport channel"/>
    <property type="evidence" value="ECO:0007669"/>
    <property type="project" value="TreeGrafter"/>
</dbReference>
<dbReference type="GO" id="GO:0006999">
    <property type="term" value="P:nuclear pore organization"/>
    <property type="evidence" value="ECO:0007669"/>
    <property type="project" value="TreeGrafter"/>
</dbReference>
<dbReference type="Gene3D" id="1.20.5.490">
    <property type="entry name" value="Single helix bin"/>
    <property type="match status" value="1"/>
</dbReference>
<name>A0A0T6B0E2_9SCAR</name>
<dbReference type="InterPro" id="IPR024864">
    <property type="entry name" value="Nup54/Nup57/Nup44"/>
</dbReference>
<dbReference type="GO" id="GO:0036228">
    <property type="term" value="P:protein localization to nuclear inner membrane"/>
    <property type="evidence" value="ECO:0007669"/>
    <property type="project" value="TreeGrafter"/>
</dbReference>
<reference evidence="7 8" key="1">
    <citation type="submission" date="2015-09" db="EMBL/GenBank/DDBJ databases">
        <title>Draft genome of the scarab beetle Oryctes borbonicus.</title>
        <authorList>
            <person name="Meyer J.M."/>
            <person name="Markov G.V."/>
            <person name="Baskaran P."/>
            <person name="Herrmann M."/>
            <person name="Sommer R.J."/>
            <person name="Roedelsperger C."/>
        </authorList>
    </citation>
    <scope>NUCLEOTIDE SEQUENCE [LARGE SCALE GENOMIC DNA]</scope>
    <source>
        <strain evidence="7">OB123</strain>
        <tissue evidence="7">Whole animal</tissue>
    </source>
</reference>
<evidence type="ECO:0000259" key="6">
    <source>
        <dbReference type="Pfam" id="PF18437"/>
    </source>
</evidence>
<dbReference type="AlphaFoldDB" id="A0A0T6B0E2"/>
<evidence type="ECO:0000313" key="7">
    <source>
        <dbReference type="EMBL" id="KRT80581.1"/>
    </source>
</evidence>
<dbReference type="EMBL" id="LJIG01022444">
    <property type="protein sequence ID" value="KRT80581.1"/>
    <property type="molecule type" value="Genomic_DNA"/>
</dbReference>
<comment type="caution">
    <text evidence="7">The sequence shown here is derived from an EMBL/GenBank/DDBJ whole genome shotgun (WGS) entry which is preliminary data.</text>
</comment>
<evidence type="ECO:0000256" key="1">
    <source>
        <dbReference type="ARBA" id="ARBA00004123"/>
    </source>
</evidence>
<feature type="domain" description="Nup54 C-terminal interacting" evidence="6">
    <location>
        <begin position="345"/>
        <end position="383"/>
    </location>
</feature>
<dbReference type="Gene3D" id="1.20.5.170">
    <property type="match status" value="1"/>
</dbReference>
<evidence type="ECO:0000256" key="4">
    <source>
        <dbReference type="SAM" id="Coils"/>
    </source>
</evidence>
<keyword evidence="2" id="KW-0813">Transport</keyword>
<dbReference type="InterPro" id="IPR040985">
    <property type="entry name" value="Nup54_C"/>
</dbReference>
<proteinExistence type="predicted"/>
<evidence type="ECO:0000256" key="2">
    <source>
        <dbReference type="ARBA" id="ARBA00022448"/>
    </source>
</evidence>
<protein>
    <recommendedName>
        <fullName evidence="9">Nucleoporin Nup54 alpha-helical domain-containing protein</fullName>
    </recommendedName>
</protein>
<keyword evidence="4" id="KW-0175">Coiled coil</keyword>
<evidence type="ECO:0008006" key="9">
    <source>
        <dbReference type="Google" id="ProtNLM"/>
    </source>
</evidence>
<keyword evidence="3" id="KW-0539">Nucleus</keyword>
<dbReference type="PANTHER" id="PTHR13000:SF0">
    <property type="entry name" value="NUCLEOPORIN P54"/>
    <property type="match status" value="1"/>
</dbReference>
<dbReference type="InterPro" id="IPR025712">
    <property type="entry name" value="Nup54_alpha-helical_dom"/>
</dbReference>
<dbReference type="OrthoDB" id="6162375at2759"/>
<dbReference type="Proteomes" id="UP000051574">
    <property type="component" value="Unassembled WGS sequence"/>
</dbReference>
<dbReference type="GO" id="GO:0006607">
    <property type="term" value="P:NLS-bearing protein import into nucleus"/>
    <property type="evidence" value="ECO:0007669"/>
    <property type="project" value="TreeGrafter"/>
</dbReference>
<dbReference type="Pfam" id="PF13874">
    <property type="entry name" value="Nup54"/>
    <property type="match status" value="1"/>
</dbReference>
<dbReference type="Pfam" id="PF18437">
    <property type="entry name" value="Nup54_C"/>
    <property type="match status" value="1"/>
</dbReference>
<gene>
    <name evidence="7" type="ORF">AMK59_7255</name>
</gene>
<keyword evidence="8" id="KW-1185">Reference proteome</keyword>
<organism evidence="7 8">
    <name type="scientific">Oryctes borbonicus</name>
    <dbReference type="NCBI Taxonomy" id="1629725"/>
    <lineage>
        <taxon>Eukaryota</taxon>
        <taxon>Metazoa</taxon>
        <taxon>Ecdysozoa</taxon>
        <taxon>Arthropoda</taxon>
        <taxon>Hexapoda</taxon>
        <taxon>Insecta</taxon>
        <taxon>Pterygota</taxon>
        <taxon>Neoptera</taxon>
        <taxon>Endopterygota</taxon>
        <taxon>Coleoptera</taxon>
        <taxon>Polyphaga</taxon>
        <taxon>Scarabaeiformia</taxon>
        <taxon>Scarabaeidae</taxon>
        <taxon>Dynastinae</taxon>
        <taxon>Oryctes</taxon>
    </lineage>
</organism>
<evidence type="ECO:0000256" key="3">
    <source>
        <dbReference type="ARBA" id="ARBA00023242"/>
    </source>
</evidence>
<feature type="coiled-coil region" evidence="4">
    <location>
        <begin position="243"/>
        <end position="274"/>
    </location>
</feature>
<comment type="subcellular location">
    <subcellularLocation>
        <location evidence="1">Nucleus</location>
    </subcellularLocation>
</comment>
<accession>A0A0T6B0E2</accession>
<feature type="domain" description="Nucleoporin Nup54 alpha-helical" evidence="5">
    <location>
        <begin position="192"/>
        <end position="328"/>
    </location>
</feature>
<dbReference type="PANTHER" id="PTHR13000">
    <property type="entry name" value="NUCLEOPORIN P54"/>
    <property type="match status" value="1"/>
</dbReference>
<evidence type="ECO:0000259" key="5">
    <source>
        <dbReference type="Pfam" id="PF13874"/>
    </source>
</evidence>